<dbReference type="AlphaFoldDB" id="A0A8S3EJJ8"/>
<name>A0A8S3EJJ8_9BILA</name>
<feature type="compositionally biased region" description="Basic and acidic residues" evidence="1">
    <location>
        <begin position="117"/>
        <end position="132"/>
    </location>
</feature>
<organism evidence="2 3">
    <name type="scientific">Rotaria magnacalcarata</name>
    <dbReference type="NCBI Taxonomy" id="392030"/>
    <lineage>
        <taxon>Eukaryota</taxon>
        <taxon>Metazoa</taxon>
        <taxon>Spiralia</taxon>
        <taxon>Gnathifera</taxon>
        <taxon>Rotifera</taxon>
        <taxon>Eurotatoria</taxon>
        <taxon>Bdelloidea</taxon>
        <taxon>Philodinida</taxon>
        <taxon>Philodinidae</taxon>
        <taxon>Rotaria</taxon>
    </lineage>
</organism>
<feature type="non-terminal residue" evidence="2">
    <location>
        <position position="1"/>
    </location>
</feature>
<reference evidence="2" key="1">
    <citation type="submission" date="2021-02" db="EMBL/GenBank/DDBJ databases">
        <authorList>
            <person name="Nowell W R."/>
        </authorList>
    </citation>
    <scope>NUCLEOTIDE SEQUENCE</scope>
</reference>
<proteinExistence type="predicted"/>
<dbReference type="PANTHER" id="PTHR34649">
    <property type="entry name" value="CILIA- AND FLAGELLA-ASSOCIATED PROTEIN 99"/>
    <property type="match status" value="1"/>
</dbReference>
<feature type="non-terminal residue" evidence="2">
    <location>
        <position position="132"/>
    </location>
</feature>
<evidence type="ECO:0000313" key="3">
    <source>
        <dbReference type="Proteomes" id="UP000681967"/>
    </source>
</evidence>
<dbReference type="Proteomes" id="UP000681967">
    <property type="component" value="Unassembled WGS sequence"/>
</dbReference>
<sequence>AEAEMRQRAELIQQIRAFELLPVDRWKPVDRTSVPGYGFHDEMSIAEIRERLELLKLEREKERELRRDQIVREKQTKEKMLTTTVRSIAKRRSDLTTQAAMRKRSNISAPPPAVDKSNPELEQLKTHLELKR</sequence>
<dbReference type="InterPro" id="IPR039341">
    <property type="entry name" value="CFAP99"/>
</dbReference>
<evidence type="ECO:0000313" key="2">
    <source>
        <dbReference type="EMBL" id="CAF5080465.1"/>
    </source>
</evidence>
<evidence type="ECO:0000256" key="1">
    <source>
        <dbReference type="SAM" id="MobiDB-lite"/>
    </source>
</evidence>
<dbReference type="EMBL" id="CAJOBH010233455">
    <property type="protein sequence ID" value="CAF5080465.1"/>
    <property type="molecule type" value="Genomic_DNA"/>
</dbReference>
<gene>
    <name evidence="2" type="ORF">BYL167_LOCUS61856</name>
</gene>
<protein>
    <submittedName>
        <fullName evidence="2">Uncharacterized protein</fullName>
    </submittedName>
</protein>
<comment type="caution">
    <text evidence="2">The sequence shown here is derived from an EMBL/GenBank/DDBJ whole genome shotgun (WGS) entry which is preliminary data.</text>
</comment>
<accession>A0A8S3EJJ8</accession>
<dbReference type="PANTHER" id="PTHR34649:SF1">
    <property type="entry name" value="CILIA- AND FLAGELLA-ASSOCIATED PROTEIN 99"/>
    <property type="match status" value="1"/>
</dbReference>
<feature type="region of interest" description="Disordered" evidence="1">
    <location>
        <begin position="90"/>
        <end position="132"/>
    </location>
</feature>